<keyword evidence="2" id="KW-1185">Reference proteome</keyword>
<name>A0AAV4Y308_CAEEX</name>
<evidence type="ECO:0000313" key="2">
    <source>
        <dbReference type="Proteomes" id="UP001054945"/>
    </source>
</evidence>
<dbReference type="AlphaFoldDB" id="A0AAV4Y308"/>
<comment type="caution">
    <text evidence="1">The sequence shown here is derived from an EMBL/GenBank/DDBJ whole genome shotgun (WGS) entry which is preliminary data.</text>
</comment>
<gene>
    <name evidence="1" type="ORF">CEXT_632381</name>
</gene>
<protein>
    <submittedName>
        <fullName evidence="1">Uncharacterized protein</fullName>
    </submittedName>
</protein>
<organism evidence="1 2">
    <name type="scientific">Caerostris extrusa</name>
    <name type="common">Bark spider</name>
    <name type="synonym">Caerostris bankana</name>
    <dbReference type="NCBI Taxonomy" id="172846"/>
    <lineage>
        <taxon>Eukaryota</taxon>
        <taxon>Metazoa</taxon>
        <taxon>Ecdysozoa</taxon>
        <taxon>Arthropoda</taxon>
        <taxon>Chelicerata</taxon>
        <taxon>Arachnida</taxon>
        <taxon>Araneae</taxon>
        <taxon>Araneomorphae</taxon>
        <taxon>Entelegynae</taxon>
        <taxon>Araneoidea</taxon>
        <taxon>Araneidae</taxon>
        <taxon>Caerostris</taxon>
    </lineage>
</organism>
<sequence>MMFRHAVMKGTAAISPASCQQHLSVHLDGRPSPELSSRQVSVMRGVDVVVRHGLVHLHVDVQPVQEHGRVLVRHQVPDQAVLTQQPYSN</sequence>
<evidence type="ECO:0000313" key="1">
    <source>
        <dbReference type="EMBL" id="GIZ01632.1"/>
    </source>
</evidence>
<reference evidence="1 2" key="1">
    <citation type="submission" date="2021-06" db="EMBL/GenBank/DDBJ databases">
        <title>Caerostris extrusa draft genome.</title>
        <authorList>
            <person name="Kono N."/>
            <person name="Arakawa K."/>
        </authorList>
    </citation>
    <scope>NUCLEOTIDE SEQUENCE [LARGE SCALE GENOMIC DNA]</scope>
</reference>
<dbReference type="EMBL" id="BPLR01001325">
    <property type="protein sequence ID" value="GIZ01632.1"/>
    <property type="molecule type" value="Genomic_DNA"/>
</dbReference>
<proteinExistence type="predicted"/>
<accession>A0AAV4Y308</accession>
<dbReference type="Proteomes" id="UP001054945">
    <property type="component" value="Unassembled WGS sequence"/>
</dbReference>